<keyword evidence="4" id="KW-1185">Reference proteome</keyword>
<dbReference type="RefSeq" id="WP_128647426.1">
    <property type="nucleotide sequence ID" value="NZ_FPBD01000005.1"/>
</dbReference>
<dbReference type="Pfam" id="PF14080">
    <property type="entry name" value="DUF4261"/>
    <property type="match status" value="1"/>
</dbReference>
<proteinExistence type="predicted"/>
<feature type="compositionally biased region" description="Basic residues" evidence="1">
    <location>
        <begin position="284"/>
        <end position="295"/>
    </location>
</feature>
<feature type="region of interest" description="Disordered" evidence="1">
    <location>
        <begin position="272"/>
        <end position="295"/>
    </location>
</feature>
<gene>
    <name evidence="3" type="ORF">SAMN05444141_105222</name>
</gene>
<organism evidence="3 4">
    <name type="scientific">Pseudovibrio denitrificans</name>
    <dbReference type="NCBI Taxonomy" id="258256"/>
    <lineage>
        <taxon>Bacteria</taxon>
        <taxon>Pseudomonadati</taxon>
        <taxon>Pseudomonadota</taxon>
        <taxon>Alphaproteobacteria</taxon>
        <taxon>Hyphomicrobiales</taxon>
        <taxon>Stappiaceae</taxon>
        <taxon>Pseudovibrio</taxon>
    </lineage>
</organism>
<name>A0A1I7C616_9HYPH</name>
<reference evidence="4" key="1">
    <citation type="submission" date="2016-10" db="EMBL/GenBank/DDBJ databases">
        <authorList>
            <person name="Varghese N."/>
            <person name="Submissions S."/>
        </authorList>
    </citation>
    <scope>NUCLEOTIDE SEQUENCE [LARGE SCALE GENOMIC DNA]</scope>
    <source>
        <strain evidence="4">DSM 17465</strain>
    </source>
</reference>
<dbReference type="AlphaFoldDB" id="A0A1I7C616"/>
<protein>
    <recommendedName>
        <fullName evidence="2">DUF4261 domain-containing protein</fullName>
    </recommendedName>
</protein>
<dbReference type="EMBL" id="FPBD01000005">
    <property type="protein sequence ID" value="SFT94883.1"/>
    <property type="molecule type" value="Genomic_DNA"/>
</dbReference>
<dbReference type="InterPro" id="IPR025357">
    <property type="entry name" value="DUF4261"/>
</dbReference>
<accession>A0A1I7C616</accession>
<dbReference type="Proteomes" id="UP000183371">
    <property type="component" value="Unassembled WGS sequence"/>
</dbReference>
<evidence type="ECO:0000256" key="1">
    <source>
        <dbReference type="SAM" id="MobiDB-lite"/>
    </source>
</evidence>
<evidence type="ECO:0000313" key="4">
    <source>
        <dbReference type="Proteomes" id="UP000183371"/>
    </source>
</evidence>
<evidence type="ECO:0000259" key="2">
    <source>
        <dbReference type="Pfam" id="PF14080"/>
    </source>
</evidence>
<evidence type="ECO:0000313" key="3">
    <source>
        <dbReference type="EMBL" id="SFT94883.1"/>
    </source>
</evidence>
<sequence>MSKFLTFLPLAEPVHLSEAKLFSGATGTYLGQPFLLESVSSDDPNKEARLVKVNGFMFVIMNMGFPLPFESYEEAVQIDNLWPEAKTIIDTNKSHIILSVFEKPTSPSDLLNAAKAMALFAAYLCDLLPIQAKLTADAKTVASPKQVRLEAEYLGQDNLPISWTSFQYFNGGLSHKGDQKIVTVSNGLKPFIGRELETPAMEGVTEKTSAFLFDLAIYLIKNGLVVKHGDTVGQTEGQMIKVFHKPSGLREDTPILLVEFSSTEEEAFKTVAAQEQAQPAPLVRRPRRPFGKRNR</sequence>
<feature type="domain" description="DUF4261" evidence="2">
    <location>
        <begin position="186"/>
        <end position="251"/>
    </location>
</feature>